<evidence type="ECO:0008006" key="4">
    <source>
        <dbReference type="Google" id="ProtNLM"/>
    </source>
</evidence>
<comment type="caution">
    <text evidence="2">The sequence shown here is derived from an EMBL/GenBank/DDBJ whole genome shotgun (WGS) entry which is preliminary data.</text>
</comment>
<evidence type="ECO:0000313" key="3">
    <source>
        <dbReference type="Proteomes" id="UP001595997"/>
    </source>
</evidence>
<reference evidence="3" key="1">
    <citation type="journal article" date="2019" name="Int. J. Syst. Evol. Microbiol.">
        <title>The Global Catalogue of Microorganisms (GCM) 10K type strain sequencing project: providing services to taxonomists for standard genome sequencing and annotation.</title>
        <authorList>
            <consortium name="The Broad Institute Genomics Platform"/>
            <consortium name="The Broad Institute Genome Sequencing Center for Infectious Disease"/>
            <person name="Wu L."/>
            <person name="Ma J."/>
        </authorList>
    </citation>
    <scope>NUCLEOTIDE SEQUENCE [LARGE SCALE GENOMIC DNA]</scope>
    <source>
        <strain evidence="3">CGMCC 4.7357</strain>
    </source>
</reference>
<evidence type="ECO:0000313" key="2">
    <source>
        <dbReference type="EMBL" id="MFC4496316.1"/>
    </source>
</evidence>
<gene>
    <name evidence="2" type="ORF">ACFPA8_19495</name>
</gene>
<dbReference type="Proteomes" id="UP001595997">
    <property type="component" value="Unassembled WGS sequence"/>
</dbReference>
<dbReference type="EMBL" id="JBHSFH010000010">
    <property type="protein sequence ID" value="MFC4496316.1"/>
    <property type="molecule type" value="Genomic_DNA"/>
</dbReference>
<dbReference type="RefSeq" id="WP_386450220.1">
    <property type="nucleotide sequence ID" value="NZ_JBHSFH010000010.1"/>
</dbReference>
<accession>A0ABV9AF97</accession>
<protein>
    <recommendedName>
        <fullName evidence="4">Restriction endonuclease type IV Mrr domain-containing protein</fullName>
    </recommendedName>
</protein>
<proteinExistence type="predicted"/>
<organism evidence="2 3">
    <name type="scientific">Streptomyces ovatisporus</name>
    <dbReference type="NCBI Taxonomy" id="1128682"/>
    <lineage>
        <taxon>Bacteria</taxon>
        <taxon>Bacillati</taxon>
        <taxon>Actinomycetota</taxon>
        <taxon>Actinomycetes</taxon>
        <taxon>Kitasatosporales</taxon>
        <taxon>Streptomycetaceae</taxon>
        <taxon>Streptomyces</taxon>
    </lineage>
</organism>
<feature type="region of interest" description="Disordered" evidence="1">
    <location>
        <begin position="87"/>
        <end position="167"/>
    </location>
</feature>
<keyword evidence="3" id="KW-1185">Reference proteome</keyword>
<name>A0ABV9AF97_9ACTN</name>
<feature type="compositionally biased region" description="Acidic residues" evidence="1">
    <location>
        <begin position="98"/>
        <end position="118"/>
    </location>
</feature>
<evidence type="ECO:0000256" key="1">
    <source>
        <dbReference type="SAM" id="MobiDB-lite"/>
    </source>
</evidence>
<feature type="compositionally biased region" description="Low complexity" evidence="1">
    <location>
        <begin position="128"/>
        <end position="149"/>
    </location>
</feature>
<sequence>MAESVPVRCPECRREHTYTPPVYPCDCGSPVALPLQRDTPPTRVLHRNWDDSWVEVRCAACGISVQWPQPELGCGCGTLLRLPVAPQPERHDGCDASDGAETDGTEPDGEEPDGEEPDGTANSGAGPTTSPSAGASRSASSSTAGALGAHDAKGRSRTRPAFQPVTIRTAQDARTAAAQYLRWLGFAGVRVTEKRPASGVDLRGNGIIAHVDPSTEPTAFGDVETLWLNGLNEEADTACFSLAGYTREARMRADTLGVALFVLDLTGMPQAVNDPADDLIRSVC</sequence>